<evidence type="ECO:0000256" key="1">
    <source>
        <dbReference type="SAM" id="Phobius"/>
    </source>
</evidence>
<comment type="caution">
    <text evidence="2">The sequence shown here is derived from an EMBL/GenBank/DDBJ whole genome shotgun (WGS) entry which is preliminary data.</text>
</comment>
<sequence length="38" mass="4276">VMVSKPGSHRFILMSFSKCIILIVTYMTTPIIYPTSLS</sequence>
<protein>
    <submittedName>
        <fullName evidence="2">Uncharacterized protein</fullName>
    </submittedName>
</protein>
<dbReference type="EMBL" id="BARV01003178">
    <property type="protein sequence ID" value="GAI00257.1"/>
    <property type="molecule type" value="Genomic_DNA"/>
</dbReference>
<evidence type="ECO:0000313" key="2">
    <source>
        <dbReference type="EMBL" id="GAI00257.1"/>
    </source>
</evidence>
<gene>
    <name evidence="2" type="ORF">S06H3_07749</name>
</gene>
<keyword evidence="1" id="KW-1133">Transmembrane helix</keyword>
<dbReference type="AlphaFoldDB" id="X1JZQ7"/>
<keyword evidence="1" id="KW-0472">Membrane</keyword>
<keyword evidence="1" id="KW-0812">Transmembrane</keyword>
<proteinExistence type="predicted"/>
<name>X1JZQ7_9ZZZZ</name>
<accession>X1JZQ7</accession>
<organism evidence="2">
    <name type="scientific">marine sediment metagenome</name>
    <dbReference type="NCBI Taxonomy" id="412755"/>
    <lineage>
        <taxon>unclassified sequences</taxon>
        <taxon>metagenomes</taxon>
        <taxon>ecological metagenomes</taxon>
    </lineage>
</organism>
<feature type="non-terminal residue" evidence="2">
    <location>
        <position position="1"/>
    </location>
</feature>
<reference evidence="2" key="1">
    <citation type="journal article" date="2014" name="Front. Microbiol.">
        <title>High frequency of phylogenetically diverse reductive dehalogenase-homologous genes in deep subseafloor sedimentary metagenomes.</title>
        <authorList>
            <person name="Kawai M."/>
            <person name="Futagami T."/>
            <person name="Toyoda A."/>
            <person name="Takaki Y."/>
            <person name="Nishi S."/>
            <person name="Hori S."/>
            <person name="Arai W."/>
            <person name="Tsubouchi T."/>
            <person name="Morono Y."/>
            <person name="Uchiyama I."/>
            <person name="Ito T."/>
            <person name="Fujiyama A."/>
            <person name="Inagaki F."/>
            <person name="Takami H."/>
        </authorList>
    </citation>
    <scope>NUCLEOTIDE SEQUENCE</scope>
    <source>
        <strain evidence="2">Expedition CK06-06</strain>
    </source>
</reference>
<feature type="transmembrane region" description="Helical" evidence="1">
    <location>
        <begin position="12"/>
        <end position="33"/>
    </location>
</feature>